<evidence type="ECO:0000256" key="3">
    <source>
        <dbReference type="ARBA" id="ARBA00022519"/>
    </source>
</evidence>
<gene>
    <name evidence="7" type="ordered locus">Clim_0271</name>
</gene>
<dbReference type="GO" id="GO:0009247">
    <property type="term" value="P:glycolipid biosynthetic process"/>
    <property type="evidence" value="ECO:0007669"/>
    <property type="project" value="UniProtKB-ARBA"/>
</dbReference>
<sequence length="307" mass="35070">MSKKKNRIADHLFHRLLLLAGVIVRRLNRSHTIALARISGDIVYDLLKIRRTLVETNLSLTFPEKSGEEVSHIARQVYRNLAENAVEVLRLPLIRTSEDASRLVDADVRYFLAKTRDRNKGAVCVSAHFGNWELLAVSLGLLISPVTVVVKRLKNRDIDRQINLWRGIRGNTVVYKRQALREGLRTLRGGGIMSFLADQSDPKGGFFMDFLGRRTSVFLGPAYLALKTGVPLFVVMCRRSGRGRYIAAFEEVDTAGLGSGKGDAEELTRRYTRVLERYILQYPEEWFWLHNRWKRVEEPPSFDSGEE</sequence>
<evidence type="ECO:0000256" key="2">
    <source>
        <dbReference type="ARBA" id="ARBA00022475"/>
    </source>
</evidence>
<keyword evidence="5" id="KW-0472">Membrane</keyword>
<evidence type="ECO:0000256" key="1">
    <source>
        <dbReference type="ARBA" id="ARBA00004533"/>
    </source>
</evidence>
<keyword evidence="3" id="KW-0997">Cell inner membrane</keyword>
<name>B3EEY3_CHLL2</name>
<dbReference type="InterPro" id="IPR004960">
    <property type="entry name" value="LipA_acyltrans"/>
</dbReference>
<evidence type="ECO:0000313" key="7">
    <source>
        <dbReference type="EMBL" id="ACD89366.1"/>
    </source>
</evidence>
<dbReference type="PANTHER" id="PTHR30606">
    <property type="entry name" value="LIPID A BIOSYNTHESIS LAUROYL ACYLTRANSFERASE"/>
    <property type="match status" value="1"/>
</dbReference>
<reference evidence="7 8" key="1">
    <citation type="submission" date="2008-05" db="EMBL/GenBank/DDBJ databases">
        <title>Complete sequence of Chlorobium limicola DSM 245.</title>
        <authorList>
            <consortium name="US DOE Joint Genome Institute"/>
            <person name="Lucas S."/>
            <person name="Copeland A."/>
            <person name="Lapidus A."/>
            <person name="Glavina del Rio T."/>
            <person name="Dalin E."/>
            <person name="Tice H."/>
            <person name="Bruce D."/>
            <person name="Goodwin L."/>
            <person name="Pitluck S."/>
            <person name="Schmutz J."/>
            <person name="Larimer F."/>
            <person name="Land M."/>
            <person name="Hauser L."/>
            <person name="Kyrpides N."/>
            <person name="Ovchinnikova G."/>
            <person name="Zhao F."/>
            <person name="Li T."/>
            <person name="Liu Z."/>
            <person name="Overmann J."/>
            <person name="Bryant D.A."/>
            <person name="Richardson P."/>
        </authorList>
    </citation>
    <scope>NUCLEOTIDE SEQUENCE [LARGE SCALE GENOMIC DNA]</scope>
    <source>
        <strain evidence="8">DSM 245 / NBRC 103803 / 6330</strain>
    </source>
</reference>
<accession>B3EEY3</accession>
<keyword evidence="2" id="KW-1003">Cell membrane</keyword>
<proteinExistence type="predicted"/>
<dbReference type="RefSeq" id="WP_012465247.1">
    <property type="nucleotide sequence ID" value="NC_010803.1"/>
</dbReference>
<dbReference type="AlphaFoldDB" id="B3EEY3"/>
<evidence type="ECO:0000313" key="8">
    <source>
        <dbReference type="Proteomes" id="UP000008841"/>
    </source>
</evidence>
<dbReference type="GO" id="GO:0005886">
    <property type="term" value="C:plasma membrane"/>
    <property type="evidence" value="ECO:0007669"/>
    <property type="project" value="UniProtKB-SubCell"/>
</dbReference>
<keyword evidence="6 7" id="KW-0012">Acyltransferase</keyword>
<evidence type="ECO:0000256" key="5">
    <source>
        <dbReference type="ARBA" id="ARBA00023136"/>
    </source>
</evidence>
<dbReference type="HOGENOM" id="CLU_049421_4_0_10"/>
<dbReference type="KEGG" id="cli:Clim_0271"/>
<dbReference type="Proteomes" id="UP000008841">
    <property type="component" value="Chromosome"/>
</dbReference>
<dbReference type="eggNOG" id="COG1560">
    <property type="taxonomic scope" value="Bacteria"/>
</dbReference>
<dbReference type="EMBL" id="CP001097">
    <property type="protein sequence ID" value="ACD89366.1"/>
    <property type="molecule type" value="Genomic_DNA"/>
</dbReference>
<protein>
    <submittedName>
        <fullName evidence="7">Lipid A biosynthesis acyltransferase</fullName>
    </submittedName>
</protein>
<evidence type="ECO:0000256" key="4">
    <source>
        <dbReference type="ARBA" id="ARBA00022679"/>
    </source>
</evidence>
<dbReference type="STRING" id="290315.Clim_0271"/>
<comment type="subcellular location">
    <subcellularLocation>
        <location evidence="1">Cell inner membrane</location>
    </subcellularLocation>
</comment>
<dbReference type="Pfam" id="PF03279">
    <property type="entry name" value="Lip_A_acyltrans"/>
    <property type="match status" value="1"/>
</dbReference>
<dbReference type="GO" id="GO:0016746">
    <property type="term" value="F:acyltransferase activity"/>
    <property type="evidence" value="ECO:0007669"/>
    <property type="project" value="UniProtKB-KW"/>
</dbReference>
<dbReference type="OrthoDB" id="9801955at2"/>
<organism evidence="7 8">
    <name type="scientific">Chlorobium limicola (strain DSM 245 / NBRC 103803 / 6330)</name>
    <dbReference type="NCBI Taxonomy" id="290315"/>
    <lineage>
        <taxon>Bacteria</taxon>
        <taxon>Pseudomonadati</taxon>
        <taxon>Chlorobiota</taxon>
        <taxon>Chlorobiia</taxon>
        <taxon>Chlorobiales</taxon>
        <taxon>Chlorobiaceae</taxon>
        <taxon>Chlorobium/Pelodictyon group</taxon>
        <taxon>Chlorobium</taxon>
    </lineage>
</organism>
<evidence type="ECO:0000256" key="6">
    <source>
        <dbReference type="ARBA" id="ARBA00023315"/>
    </source>
</evidence>
<dbReference type="PANTHER" id="PTHR30606:SF10">
    <property type="entry name" value="PHOSPHATIDYLINOSITOL MANNOSIDE ACYLTRANSFERASE"/>
    <property type="match status" value="1"/>
</dbReference>
<keyword evidence="4 7" id="KW-0808">Transferase</keyword>
<dbReference type="CDD" id="cd07984">
    <property type="entry name" value="LPLAT_LABLAT-like"/>
    <property type="match status" value="1"/>
</dbReference>